<dbReference type="Proteomes" id="UP000016933">
    <property type="component" value="Unassembled WGS sequence"/>
</dbReference>
<keyword evidence="2" id="KW-0813">Transport</keyword>
<evidence type="ECO:0000256" key="8">
    <source>
        <dbReference type="ARBA" id="ARBA00023136"/>
    </source>
</evidence>
<feature type="compositionally biased region" description="Basic and acidic residues" evidence="9">
    <location>
        <begin position="183"/>
        <end position="192"/>
    </location>
</feature>
<evidence type="ECO:0000259" key="11">
    <source>
        <dbReference type="PROSITE" id="PS50893"/>
    </source>
</evidence>
<dbReference type="FunFam" id="3.40.50.300:FF:000997">
    <property type="entry name" value="Multidrug resistance-associated protein 1"/>
    <property type="match status" value="1"/>
</dbReference>
<feature type="domain" description="ABC transmembrane type-1" evidence="12">
    <location>
        <begin position="750"/>
        <end position="1025"/>
    </location>
</feature>
<comment type="subcellular location">
    <subcellularLocation>
        <location evidence="1">Membrane</location>
        <topology evidence="1">Multi-pass membrane protein</topology>
    </subcellularLocation>
</comment>
<evidence type="ECO:0000313" key="13">
    <source>
        <dbReference type="EMBL" id="EME40772.1"/>
    </source>
</evidence>
<feature type="transmembrane region" description="Helical" evidence="10">
    <location>
        <begin position="784"/>
        <end position="810"/>
    </location>
</feature>
<dbReference type="CDD" id="cd03244">
    <property type="entry name" value="ABCC_MRP_domain2"/>
    <property type="match status" value="1"/>
</dbReference>
<keyword evidence="14" id="KW-1185">Reference proteome</keyword>
<dbReference type="SUPFAM" id="SSF90123">
    <property type="entry name" value="ABC transporter transmembrane region"/>
    <property type="match status" value="2"/>
</dbReference>
<dbReference type="Pfam" id="PF00664">
    <property type="entry name" value="ABC_membrane"/>
    <property type="match status" value="2"/>
</dbReference>
<dbReference type="GO" id="GO:0005524">
    <property type="term" value="F:ATP binding"/>
    <property type="evidence" value="ECO:0007669"/>
    <property type="project" value="UniProtKB-KW"/>
</dbReference>
<reference evidence="14" key="1">
    <citation type="journal article" date="2012" name="PLoS Genet.">
        <title>The genomes of the fungal plant pathogens Cladosporium fulvum and Dothistroma septosporum reveal adaptation to different hosts and lifestyles but also signatures of common ancestry.</title>
        <authorList>
            <person name="de Wit P.J.G.M."/>
            <person name="van der Burgt A."/>
            <person name="Oekmen B."/>
            <person name="Stergiopoulos I."/>
            <person name="Abd-Elsalam K.A."/>
            <person name="Aerts A.L."/>
            <person name="Bahkali A.H."/>
            <person name="Beenen H.G."/>
            <person name="Chettri P."/>
            <person name="Cox M.P."/>
            <person name="Datema E."/>
            <person name="de Vries R.P."/>
            <person name="Dhillon B."/>
            <person name="Ganley A.R."/>
            <person name="Griffiths S.A."/>
            <person name="Guo Y."/>
            <person name="Hamelin R.C."/>
            <person name="Henrissat B."/>
            <person name="Kabir M.S."/>
            <person name="Jashni M.K."/>
            <person name="Kema G."/>
            <person name="Klaubauf S."/>
            <person name="Lapidus A."/>
            <person name="Levasseur A."/>
            <person name="Lindquist E."/>
            <person name="Mehrabi R."/>
            <person name="Ohm R.A."/>
            <person name="Owen T.J."/>
            <person name="Salamov A."/>
            <person name="Schwelm A."/>
            <person name="Schijlen E."/>
            <person name="Sun H."/>
            <person name="van den Burg H.A."/>
            <person name="van Ham R.C.H.J."/>
            <person name="Zhang S."/>
            <person name="Goodwin S.B."/>
            <person name="Grigoriev I.V."/>
            <person name="Collemare J."/>
            <person name="Bradshaw R.E."/>
        </authorList>
    </citation>
    <scope>NUCLEOTIDE SEQUENCE [LARGE SCALE GENOMIC DNA]</scope>
    <source>
        <strain evidence="14">NZE10 / CBS 128990</strain>
    </source>
</reference>
<dbReference type="CDD" id="cd18606">
    <property type="entry name" value="ABC_6TM_YOR1_D2_like"/>
    <property type="match status" value="1"/>
</dbReference>
<dbReference type="CDD" id="cd03250">
    <property type="entry name" value="ABCC_MRP_domain1"/>
    <property type="match status" value="1"/>
</dbReference>
<dbReference type="SMART" id="SM00382">
    <property type="entry name" value="AAA"/>
    <property type="match status" value="2"/>
</dbReference>
<keyword evidence="4" id="KW-0677">Repeat</keyword>
<evidence type="ECO:0000256" key="7">
    <source>
        <dbReference type="ARBA" id="ARBA00022989"/>
    </source>
</evidence>
<dbReference type="eggNOG" id="KOG0054">
    <property type="taxonomic scope" value="Eukaryota"/>
</dbReference>
<dbReference type="InterPro" id="IPR011527">
    <property type="entry name" value="ABC1_TM_dom"/>
</dbReference>
<dbReference type="InterPro" id="IPR050173">
    <property type="entry name" value="ABC_transporter_C-like"/>
</dbReference>
<dbReference type="EMBL" id="KB446543">
    <property type="protein sequence ID" value="EME40772.1"/>
    <property type="molecule type" value="Genomic_DNA"/>
</dbReference>
<evidence type="ECO:0000259" key="12">
    <source>
        <dbReference type="PROSITE" id="PS50929"/>
    </source>
</evidence>
<evidence type="ECO:0000256" key="10">
    <source>
        <dbReference type="SAM" id="Phobius"/>
    </source>
</evidence>
<dbReference type="InterPro" id="IPR003593">
    <property type="entry name" value="AAA+_ATPase"/>
</dbReference>
<dbReference type="PROSITE" id="PS50893">
    <property type="entry name" value="ABC_TRANSPORTER_2"/>
    <property type="match status" value="2"/>
</dbReference>
<dbReference type="GO" id="GO:0016887">
    <property type="term" value="F:ATP hydrolysis activity"/>
    <property type="evidence" value="ECO:0007669"/>
    <property type="project" value="InterPro"/>
</dbReference>
<feature type="transmembrane region" description="Helical" evidence="10">
    <location>
        <begin position="746"/>
        <end position="772"/>
    </location>
</feature>
<feature type="transmembrane region" description="Helical" evidence="10">
    <location>
        <begin position="128"/>
        <end position="148"/>
    </location>
</feature>
<dbReference type="InterPro" id="IPR027417">
    <property type="entry name" value="P-loop_NTPase"/>
</dbReference>
<evidence type="ECO:0000256" key="6">
    <source>
        <dbReference type="ARBA" id="ARBA00022840"/>
    </source>
</evidence>
<keyword evidence="6" id="KW-0067">ATP-binding</keyword>
<dbReference type="Gene3D" id="1.20.1560.10">
    <property type="entry name" value="ABC transporter type 1, transmembrane domain"/>
    <property type="match status" value="2"/>
</dbReference>
<dbReference type="GO" id="GO:0140359">
    <property type="term" value="F:ABC-type transporter activity"/>
    <property type="evidence" value="ECO:0007669"/>
    <property type="project" value="InterPro"/>
</dbReference>
<evidence type="ECO:0000256" key="2">
    <source>
        <dbReference type="ARBA" id="ARBA00022448"/>
    </source>
</evidence>
<feature type="domain" description="ABC transporter" evidence="11">
    <location>
        <begin position="456"/>
        <end position="680"/>
    </location>
</feature>
<dbReference type="OrthoDB" id="6500128at2759"/>
<name>N1PEJ7_DOTSN</name>
<dbReference type="PANTHER" id="PTHR24223">
    <property type="entry name" value="ATP-BINDING CASSETTE SUB-FAMILY C"/>
    <property type="match status" value="1"/>
</dbReference>
<dbReference type="InterPro" id="IPR003439">
    <property type="entry name" value="ABC_transporter-like_ATP-bd"/>
</dbReference>
<dbReference type="PANTHER" id="PTHR24223:SF464">
    <property type="entry name" value="ABC-TYPE TRANSPORTER CICA"/>
    <property type="match status" value="1"/>
</dbReference>
<dbReference type="Pfam" id="PF00005">
    <property type="entry name" value="ABC_tran"/>
    <property type="match status" value="2"/>
</dbReference>
<feature type="transmembrane region" description="Helical" evidence="10">
    <location>
        <begin position="974"/>
        <end position="989"/>
    </location>
</feature>
<feature type="transmembrane region" description="Helical" evidence="10">
    <location>
        <begin position="236"/>
        <end position="253"/>
    </location>
</feature>
<evidence type="ECO:0000256" key="3">
    <source>
        <dbReference type="ARBA" id="ARBA00022692"/>
    </source>
</evidence>
<dbReference type="FunFam" id="1.20.1560.10:FF:000013">
    <property type="entry name" value="ABC transporter C family member 2"/>
    <property type="match status" value="1"/>
</dbReference>
<evidence type="ECO:0008006" key="15">
    <source>
        <dbReference type="Google" id="ProtNLM"/>
    </source>
</evidence>
<evidence type="ECO:0000256" key="5">
    <source>
        <dbReference type="ARBA" id="ARBA00022741"/>
    </source>
</evidence>
<feature type="domain" description="ABC transporter" evidence="11">
    <location>
        <begin position="1063"/>
        <end position="1292"/>
    </location>
</feature>
<gene>
    <name evidence="13" type="ORF">DOTSEDRAFT_65421</name>
</gene>
<keyword evidence="7 10" id="KW-1133">Transmembrane helix</keyword>
<dbReference type="PROSITE" id="PS50929">
    <property type="entry name" value="ABC_TM1F"/>
    <property type="match status" value="2"/>
</dbReference>
<dbReference type="GO" id="GO:0005737">
    <property type="term" value="C:cytoplasm"/>
    <property type="evidence" value="ECO:0007669"/>
    <property type="project" value="UniProtKB-ARBA"/>
</dbReference>
<accession>N1PEJ7</accession>
<evidence type="ECO:0000256" key="1">
    <source>
        <dbReference type="ARBA" id="ARBA00004141"/>
    </source>
</evidence>
<dbReference type="PROSITE" id="PS00211">
    <property type="entry name" value="ABC_TRANSPORTER_1"/>
    <property type="match status" value="2"/>
</dbReference>
<evidence type="ECO:0000313" key="14">
    <source>
        <dbReference type="Proteomes" id="UP000016933"/>
    </source>
</evidence>
<feature type="domain" description="ABC transmembrane type-1" evidence="12">
    <location>
        <begin position="85"/>
        <end position="387"/>
    </location>
</feature>
<dbReference type="InterPro" id="IPR036640">
    <property type="entry name" value="ABC1_TM_sf"/>
</dbReference>
<sequence length="1324" mass="146593">MADGAQSPEQKAGWLSRLTFHWTSSLLWEGYRQPLESKHLPNLHPKHDATDLAHSVQEAFETRRACQDNHPLWSTLYATFRSEFWIAGLCRGVADCLLVLVPFVSRYLIQFTIDSYVSHLRGEDGPLLARGVGCLVAIVGMLAVQSLAHNYYMYSVSTIGGRIRAILVTSIFEKAGCLAVPSRDEEKPKDSAELNTSSKGRTGAPSPDDRPTSAHIVDLISVHCTRIEQTVSAIHMLWTAPLSLCLAITLLIYNLRVSALAGLGLMLLGFSGLIFIVGILFRKRKAIDKITRDRVSLLQETLTGIRLLKLFAWESGVAERISAIRSKETSSQYRYGAVRNLAGAGSQALPVMTAMMAFVTLQLTTNSLSPAVVFSSTSLFTSLRMPLVYIPLCVQACIDSWRSLMRVESFLLLEENIVYPVDKSLKAAVDVHDATFDWRGLESSGPSAPSLRKEELELTDMSDDSSSIIRSAFVLRDIDLTLYRGELVAVVGSVGSGKTSLLSALTGSMAKTYGTVTWGTSYVTCPQQAWILNASVKENITFGTVWDEQRYATVVDAASLRRDLALLPFGDRTTVGERGVVLSGGQKQRIILARAMYSHSDCILLDDPLSAVDANVSRALLDNAICGFMQGRTRLLCTHDTKAVQRCDRVLWMDDGRVRRLDTYQHLIDTDPDFAAFVRGGHITETTQSASNGTSDKADASKATTALQSEEELGGDGNLAQEEDRSTKAVSWWVYGALISSFWSRLLFSICIPLLLVGNGSTVITQLWLSWWSADRYGLPRNTYIGIYVGLAFTQLVFLYTFGFLLNIACAHSTHIMFDRAVKRILQAPVHFFDRTPLGRHMNRLTSDVDKMDNALPETLRMFLISITGLIPIFTIQIVYYRWFGIAVAVLIVTLVSLAIYYRATARETERLQSILRSVVLARLVEGLSGASTLRAYNMYSKFTNKLHDALRDMNSAAFATVAIQRWLSIRQDAMTALALIVLGVLIIYKRETQHPAISGVSLSLMINASQVIQVVVREWAELESAMNATERLHAYANVIPLEEQADDARTSPPKDWPSSGEIQFSDVSMRYRPELPESIKNINLDIEGGEHVAIVGRTGAGKSSIVNVLFRFVAVSSGKLLIDGYDVTSMALKTLRNALSIIPQDTTLFSGTVRSNLDPFGTCTEKELREALHHAHLSRHFDPDSIIQPEGTNLSVGQRQLLALARVLLRKSKILVCDEATSSLDTDTDELIQKTMQKMFRGKTLLCIAHRLRTVLWYDRICVMDAGRVVEFDSPLKLWVNEGGVFRGMCDKAGITKEVIEEAAARRLQLADTMTVESPELSS</sequence>
<keyword evidence="8 10" id="KW-0472">Membrane</keyword>
<dbReference type="Gene3D" id="3.40.50.300">
    <property type="entry name" value="P-loop containing nucleotide triphosphate hydrolases"/>
    <property type="match status" value="2"/>
</dbReference>
<protein>
    <recommendedName>
        <fullName evidence="15">ABC transporter-like protein</fullName>
    </recommendedName>
</protein>
<dbReference type="GO" id="GO:0016020">
    <property type="term" value="C:membrane"/>
    <property type="evidence" value="ECO:0007669"/>
    <property type="project" value="UniProtKB-SubCell"/>
</dbReference>
<feature type="transmembrane region" description="Helical" evidence="10">
    <location>
        <begin position="259"/>
        <end position="281"/>
    </location>
</feature>
<feature type="transmembrane region" description="Helical" evidence="10">
    <location>
        <begin position="886"/>
        <end position="904"/>
    </location>
</feature>
<reference evidence="13 14" key="2">
    <citation type="journal article" date="2012" name="PLoS Pathog.">
        <title>Diverse lifestyles and strategies of plant pathogenesis encoded in the genomes of eighteen Dothideomycetes fungi.</title>
        <authorList>
            <person name="Ohm R.A."/>
            <person name="Feau N."/>
            <person name="Henrissat B."/>
            <person name="Schoch C.L."/>
            <person name="Horwitz B.A."/>
            <person name="Barry K.W."/>
            <person name="Condon B.J."/>
            <person name="Copeland A.C."/>
            <person name="Dhillon B."/>
            <person name="Glaser F."/>
            <person name="Hesse C.N."/>
            <person name="Kosti I."/>
            <person name="LaButti K."/>
            <person name="Lindquist E.A."/>
            <person name="Lucas S."/>
            <person name="Salamov A.A."/>
            <person name="Bradshaw R.E."/>
            <person name="Ciuffetti L."/>
            <person name="Hamelin R.C."/>
            <person name="Kema G.H.J."/>
            <person name="Lawrence C."/>
            <person name="Scott J.A."/>
            <person name="Spatafora J.W."/>
            <person name="Turgeon B.G."/>
            <person name="de Wit P.J.G.M."/>
            <person name="Zhong S."/>
            <person name="Goodwin S.B."/>
            <person name="Grigoriev I.V."/>
        </authorList>
    </citation>
    <scope>NUCLEOTIDE SEQUENCE [LARGE SCALE GENOMIC DNA]</scope>
    <source>
        <strain evidence="14">NZE10 / CBS 128990</strain>
    </source>
</reference>
<organism evidence="13 14">
    <name type="scientific">Dothistroma septosporum (strain NZE10 / CBS 128990)</name>
    <name type="common">Red band needle blight fungus</name>
    <name type="synonym">Mycosphaerella pini</name>
    <dbReference type="NCBI Taxonomy" id="675120"/>
    <lineage>
        <taxon>Eukaryota</taxon>
        <taxon>Fungi</taxon>
        <taxon>Dikarya</taxon>
        <taxon>Ascomycota</taxon>
        <taxon>Pezizomycotina</taxon>
        <taxon>Dothideomycetes</taxon>
        <taxon>Dothideomycetidae</taxon>
        <taxon>Mycosphaerellales</taxon>
        <taxon>Mycosphaerellaceae</taxon>
        <taxon>Dothistroma</taxon>
    </lineage>
</organism>
<dbReference type="FunFam" id="3.40.50.300:FF:000838">
    <property type="entry name" value="ABC multidrug transporter (Eurofung)"/>
    <property type="match status" value="1"/>
</dbReference>
<keyword evidence="5" id="KW-0547">Nucleotide-binding</keyword>
<dbReference type="SUPFAM" id="SSF52540">
    <property type="entry name" value="P-loop containing nucleoside triphosphate hydrolases"/>
    <property type="match status" value="2"/>
</dbReference>
<evidence type="ECO:0000256" key="4">
    <source>
        <dbReference type="ARBA" id="ARBA00022737"/>
    </source>
</evidence>
<feature type="transmembrane region" description="Helical" evidence="10">
    <location>
        <begin position="84"/>
        <end position="108"/>
    </location>
</feature>
<feature type="transmembrane region" description="Helical" evidence="10">
    <location>
        <begin position="860"/>
        <end position="880"/>
    </location>
</feature>
<feature type="region of interest" description="Disordered" evidence="9">
    <location>
        <begin position="183"/>
        <end position="212"/>
    </location>
</feature>
<dbReference type="CDD" id="cd18597">
    <property type="entry name" value="ABC_6TM_YOR1_D1_like"/>
    <property type="match status" value="1"/>
</dbReference>
<dbReference type="HOGENOM" id="CLU_000604_27_1_1"/>
<keyword evidence="3 10" id="KW-0812">Transmembrane</keyword>
<dbReference type="InterPro" id="IPR017871">
    <property type="entry name" value="ABC_transporter-like_CS"/>
</dbReference>
<dbReference type="STRING" id="675120.N1PEJ7"/>
<proteinExistence type="predicted"/>
<evidence type="ECO:0000256" key="9">
    <source>
        <dbReference type="SAM" id="MobiDB-lite"/>
    </source>
</evidence>